<feature type="region of interest" description="Disordered" evidence="1">
    <location>
        <begin position="330"/>
        <end position="388"/>
    </location>
</feature>
<dbReference type="GeneID" id="121393889"/>
<name>A0A8J1KTV6_XENLA</name>
<evidence type="ECO:0000256" key="1">
    <source>
        <dbReference type="SAM" id="MobiDB-lite"/>
    </source>
</evidence>
<proteinExistence type="predicted"/>
<evidence type="ECO:0000259" key="3">
    <source>
        <dbReference type="PROSITE" id="PS50011"/>
    </source>
</evidence>
<reference evidence="5" key="1">
    <citation type="submission" date="2025-08" db="UniProtKB">
        <authorList>
            <consortium name="RefSeq"/>
        </authorList>
    </citation>
    <scope>IDENTIFICATION</scope>
    <source>
        <strain evidence="5">J_2021</strain>
        <tissue evidence="5">Erythrocytes</tissue>
    </source>
</reference>
<sequence>MSCKPSKILELGDFVGGGACAKVYKGHHLETNDTVAIKVLSKKMNTNEEINREIQILKNYSKHENIVSFYGEYSETMGEVWIAMEYCGGGSIKDLITNTPTRTLPETWIAYIIREVLKALKYLHKNLVVHRDLKGVNIALTEDASVRLIDFGLSKKLEGRFDSFEEPVGTPYYFAPEMWKCIFSNASYGCKCDIWSLGITAIVMAEGMDTLGLFCGLRSNPPTLRVKSKWSTEFNSFLGLCLKKNPEVRGSAEQLLKHPFVRDLQNVEMVRAEIQSQIYRVKKAKSEKEQSKRKSVAAIKAFHRNNLRVSNAKNLNPEDHTSSAIVEGLLEEEVEPEAKKDATDSKELASQADIESANTEEPVSKGKNEASDADKLAQQTEDASCNGEEKITKCNKEISDAAKLGSQAEDNSDTDEELFLDALEQLFNSDFTRKTETAASTEDQVMEILKTPNEAKEEGQRKAEEVIYKAMAIFYLLSFAVFLSGFAFGFLK</sequence>
<dbReference type="GO" id="GO:0048812">
    <property type="term" value="P:neuron projection morphogenesis"/>
    <property type="evidence" value="ECO:0000318"/>
    <property type="project" value="GO_Central"/>
</dbReference>
<keyword evidence="2" id="KW-0472">Membrane</keyword>
<dbReference type="GO" id="GO:0000165">
    <property type="term" value="P:MAPK cascade"/>
    <property type="evidence" value="ECO:0000318"/>
    <property type="project" value="GO_Central"/>
</dbReference>
<evidence type="ECO:0000313" key="4">
    <source>
        <dbReference type="Proteomes" id="UP000186698"/>
    </source>
</evidence>
<keyword evidence="2" id="KW-1133">Transmembrane helix</keyword>
<dbReference type="GO" id="GO:0004674">
    <property type="term" value="F:protein serine/threonine kinase activity"/>
    <property type="evidence" value="ECO:0000318"/>
    <property type="project" value="GO_Central"/>
</dbReference>
<feature type="compositionally biased region" description="Basic and acidic residues" evidence="1">
    <location>
        <begin position="362"/>
        <end position="375"/>
    </location>
</feature>
<dbReference type="SMART" id="SM00220">
    <property type="entry name" value="S_TKc"/>
    <property type="match status" value="1"/>
</dbReference>
<dbReference type="PANTHER" id="PTHR48015:SF45">
    <property type="entry name" value="MITOGEN-ACTIVATED PROTEIN KINASE KINASE KINASE KINASE 4-LIKE"/>
    <property type="match status" value="1"/>
</dbReference>
<dbReference type="InterPro" id="IPR000719">
    <property type="entry name" value="Prot_kinase_dom"/>
</dbReference>
<dbReference type="GO" id="GO:0005524">
    <property type="term" value="F:ATP binding"/>
    <property type="evidence" value="ECO:0007669"/>
    <property type="project" value="InterPro"/>
</dbReference>
<evidence type="ECO:0000313" key="5">
    <source>
        <dbReference type="RefSeq" id="XP_041419664.1"/>
    </source>
</evidence>
<dbReference type="PROSITE" id="PS50011">
    <property type="entry name" value="PROTEIN_KINASE_DOM"/>
    <property type="match status" value="1"/>
</dbReference>
<dbReference type="InterPro" id="IPR050285">
    <property type="entry name" value="STE20_Ser/Thr_kinase"/>
</dbReference>
<feature type="transmembrane region" description="Helical" evidence="2">
    <location>
        <begin position="466"/>
        <end position="491"/>
    </location>
</feature>
<dbReference type="GO" id="GO:0043408">
    <property type="term" value="P:regulation of MAPK cascade"/>
    <property type="evidence" value="ECO:0000318"/>
    <property type="project" value="GO_Central"/>
</dbReference>
<dbReference type="PANTHER" id="PTHR48015">
    <property type="entry name" value="SERINE/THREONINE-PROTEIN KINASE TAO"/>
    <property type="match status" value="1"/>
</dbReference>
<dbReference type="SUPFAM" id="SSF56112">
    <property type="entry name" value="Protein kinase-like (PK-like)"/>
    <property type="match status" value="1"/>
</dbReference>
<dbReference type="AlphaFoldDB" id="A0A8J1KTV6"/>
<organism evidence="4 5">
    <name type="scientific">Xenopus laevis</name>
    <name type="common">African clawed frog</name>
    <dbReference type="NCBI Taxonomy" id="8355"/>
    <lineage>
        <taxon>Eukaryota</taxon>
        <taxon>Metazoa</taxon>
        <taxon>Chordata</taxon>
        <taxon>Craniata</taxon>
        <taxon>Vertebrata</taxon>
        <taxon>Euteleostomi</taxon>
        <taxon>Amphibia</taxon>
        <taxon>Batrachia</taxon>
        <taxon>Anura</taxon>
        <taxon>Pipoidea</taxon>
        <taxon>Pipidae</taxon>
        <taxon>Xenopodinae</taxon>
        <taxon>Xenopus</taxon>
        <taxon>Xenopus</taxon>
    </lineage>
</organism>
<dbReference type="Proteomes" id="UP000186698">
    <property type="component" value="Chromosome 5L"/>
</dbReference>
<dbReference type="OrthoDB" id="8693905at2759"/>
<dbReference type="KEGG" id="xla:121393889"/>
<dbReference type="GO" id="GO:0005737">
    <property type="term" value="C:cytoplasm"/>
    <property type="evidence" value="ECO:0000318"/>
    <property type="project" value="GO_Central"/>
</dbReference>
<gene>
    <name evidence="5" type="primary">LOC121393889</name>
</gene>
<dbReference type="CDD" id="cd05122">
    <property type="entry name" value="PKc_STE"/>
    <property type="match status" value="1"/>
</dbReference>
<dbReference type="Gene3D" id="1.10.510.10">
    <property type="entry name" value="Transferase(Phosphotransferase) domain 1"/>
    <property type="match status" value="1"/>
</dbReference>
<protein>
    <submittedName>
        <fullName evidence="5">Traf2 and NCK-interacting protein kinase-like</fullName>
    </submittedName>
</protein>
<dbReference type="RefSeq" id="XP_041419664.1">
    <property type="nucleotide sequence ID" value="XM_041563730.1"/>
</dbReference>
<dbReference type="Pfam" id="PF00069">
    <property type="entry name" value="Pkinase"/>
    <property type="match status" value="1"/>
</dbReference>
<keyword evidence="2" id="KW-0812">Transmembrane</keyword>
<evidence type="ECO:0000256" key="2">
    <source>
        <dbReference type="SAM" id="Phobius"/>
    </source>
</evidence>
<feature type="compositionally biased region" description="Basic and acidic residues" evidence="1">
    <location>
        <begin position="336"/>
        <end position="347"/>
    </location>
</feature>
<feature type="domain" description="Protein kinase" evidence="3">
    <location>
        <begin position="9"/>
        <end position="261"/>
    </location>
</feature>
<accession>A0A8J1KTV6</accession>
<dbReference type="InterPro" id="IPR011009">
    <property type="entry name" value="Kinase-like_dom_sf"/>
</dbReference>
<keyword evidence="4" id="KW-1185">Reference proteome</keyword>